<dbReference type="STRING" id="642227.HA49_17610"/>
<evidence type="ECO:0000259" key="25">
    <source>
        <dbReference type="PROSITE" id="PS51384"/>
    </source>
</evidence>
<evidence type="ECO:0000256" key="12">
    <source>
        <dbReference type="ARBA" id="ARBA00022827"/>
    </source>
</evidence>
<name>A0A095T7M2_9GAMM</name>
<dbReference type="eggNOG" id="COG1018">
    <property type="taxonomic scope" value="Bacteria"/>
</dbReference>
<dbReference type="InterPro" id="IPR017938">
    <property type="entry name" value="Riboflavin_synthase-like_b-brl"/>
</dbReference>
<feature type="domain" description="Globin" evidence="24">
    <location>
        <begin position="1"/>
        <end position="136"/>
    </location>
</feature>
<dbReference type="NCBIfam" id="NF009805">
    <property type="entry name" value="PRK13289.1"/>
    <property type="match status" value="1"/>
</dbReference>
<evidence type="ECO:0000256" key="11">
    <source>
        <dbReference type="ARBA" id="ARBA00022723"/>
    </source>
</evidence>
<comment type="catalytic activity">
    <reaction evidence="21">
        <text>2 nitric oxide + NADH + 2 O2 = 2 nitrate + NAD(+) + H(+)</text>
        <dbReference type="Rhea" id="RHEA:19469"/>
        <dbReference type="ChEBI" id="CHEBI:15378"/>
        <dbReference type="ChEBI" id="CHEBI:15379"/>
        <dbReference type="ChEBI" id="CHEBI:16480"/>
        <dbReference type="ChEBI" id="CHEBI:17632"/>
        <dbReference type="ChEBI" id="CHEBI:57540"/>
        <dbReference type="ChEBI" id="CHEBI:57945"/>
        <dbReference type="EC" id="1.14.12.17"/>
    </reaction>
</comment>
<keyword evidence="8 23" id="KW-0349">Heme</keyword>
<dbReference type="EC" id="1.14.12.17" evidence="5"/>
<sequence length="395" mass="43611">MPDTKTLELVRSTLPAIAAAGPAVTKHFYQRMLSHNPELKNVFNLTNQVNGRQPEALFAALCAYGSHLDNPAALLPAVEKIAQKHVSLSITPEQYAIVGEHLLGTIRELLNPGEEVINAWAEVYGVLAGIFINREEQIYQAHEHQPGGWRNTRRFIISEITKQSDVIKSFVLTPEDALPVAGYLPGQYLSIYLQPEGSPYRQIRQYSLTRNANGRDYRIAVRHQEGGTISGWLHQQAKCGDLLEVAVPGGDFSLDESLTPAPLTLISAGVGQTPLLAMLHQLAEQHYPAEVNWWHATHSSATHAFADEVTELGNQLEKFSQLIWYSAPQIGDNPASQFSGRMAVSMAGAEQLSPQHHFYLCGPLAFMQSVFEQLTAAGIAPDHIHYEMFGPHKSL</sequence>
<dbReference type="InterPro" id="IPR039261">
    <property type="entry name" value="FNR_nucleotide-bd"/>
</dbReference>
<comment type="similarity">
    <text evidence="3">In the C-terminal section; belongs to the flavoprotein pyridine nucleotide cytochrome reductase family.</text>
</comment>
<keyword evidence="23" id="KW-0813">Transport</keyword>
<keyword evidence="9 23" id="KW-0561">Oxygen transport</keyword>
<dbReference type="RefSeq" id="WP_038022213.1">
    <property type="nucleotide sequence ID" value="NZ_JPKR02000003.1"/>
</dbReference>
<reference evidence="26" key="1">
    <citation type="submission" date="2014-12" db="EMBL/GenBank/DDBJ databases">
        <title>The draft genome of the Tatumella morbirosei type strain, LMG23360T isolated from pineapple rot.</title>
        <authorList>
            <person name="Smits T.H."/>
            <person name="Palmer M."/>
            <person name="Venter S.N."/>
            <person name="Duffy B."/>
            <person name="Steenkamp E.T."/>
            <person name="Chan W.Y."/>
            <person name="Coutinho T.A."/>
            <person name="Coetzee M.P."/>
            <person name="De Maayer P."/>
        </authorList>
    </citation>
    <scope>NUCLEOTIDE SEQUENCE [LARGE SCALE GENOMIC DNA]</scope>
    <source>
        <strain evidence="26">LMG 23360</strain>
    </source>
</reference>
<dbReference type="FunFam" id="3.40.50.80:FF:000010">
    <property type="entry name" value="Flavohemoprotein"/>
    <property type="match status" value="1"/>
</dbReference>
<comment type="cofactor">
    <cofactor evidence="1">
        <name>heme b</name>
        <dbReference type="ChEBI" id="CHEBI:60344"/>
    </cofactor>
</comment>
<dbReference type="OrthoDB" id="9801223at2"/>
<dbReference type="GO" id="GO:0046872">
    <property type="term" value="F:metal ion binding"/>
    <property type="evidence" value="ECO:0007669"/>
    <property type="project" value="UniProtKB-KW"/>
</dbReference>
<keyword evidence="10" id="KW-0285">Flavoprotein</keyword>
<evidence type="ECO:0000256" key="20">
    <source>
        <dbReference type="ARBA" id="ARBA00033187"/>
    </source>
</evidence>
<feature type="domain" description="FAD-binding FR-type" evidence="25">
    <location>
        <begin position="150"/>
        <end position="255"/>
    </location>
</feature>
<dbReference type="GO" id="GO:0008941">
    <property type="term" value="F:nitric oxide dioxygenase NAD(P)H activity"/>
    <property type="evidence" value="ECO:0007669"/>
    <property type="project" value="UniProtKB-EC"/>
</dbReference>
<dbReference type="PANTHER" id="PTHR43396">
    <property type="entry name" value="FLAVOHEMOPROTEIN"/>
    <property type="match status" value="1"/>
</dbReference>
<organism evidence="26 27">
    <name type="scientific">Tatumella morbirosei</name>
    <dbReference type="NCBI Taxonomy" id="642227"/>
    <lineage>
        <taxon>Bacteria</taxon>
        <taxon>Pseudomonadati</taxon>
        <taxon>Pseudomonadota</taxon>
        <taxon>Gammaproteobacteria</taxon>
        <taxon>Enterobacterales</taxon>
        <taxon>Erwiniaceae</taxon>
        <taxon>Tatumella</taxon>
    </lineage>
</organism>
<dbReference type="InterPro" id="IPR001433">
    <property type="entry name" value="OxRdtase_FAD/NAD-bd"/>
</dbReference>
<gene>
    <name evidence="26" type="ORF">HA49_17610</name>
</gene>
<dbReference type="GO" id="GO:0071500">
    <property type="term" value="P:cellular response to nitrosative stress"/>
    <property type="evidence" value="ECO:0007669"/>
    <property type="project" value="TreeGrafter"/>
</dbReference>
<evidence type="ECO:0000256" key="7">
    <source>
        <dbReference type="ARBA" id="ARBA00022575"/>
    </source>
</evidence>
<evidence type="ECO:0000313" key="26">
    <source>
        <dbReference type="EMBL" id="KGD72524.1"/>
    </source>
</evidence>
<evidence type="ECO:0000256" key="23">
    <source>
        <dbReference type="RuleBase" id="RU000356"/>
    </source>
</evidence>
<dbReference type="PROSITE" id="PS51384">
    <property type="entry name" value="FAD_FR"/>
    <property type="match status" value="1"/>
</dbReference>
<dbReference type="EMBL" id="JPKR02000003">
    <property type="protein sequence ID" value="KGD72524.1"/>
    <property type="molecule type" value="Genomic_DNA"/>
</dbReference>
<dbReference type="Gene3D" id="2.40.30.10">
    <property type="entry name" value="Translation factors"/>
    <property type="match status" value="1"/>
</dbReference>
<comment type="caution">
    <text evidence="26">The sequence shown here is derived from an EMBL/GenBank/DDBJ whole genome shotgun (WGS) entry which is preliminary data.</text>
</comment>
<keyword evidence="12" id="KW-0274">FAD</keyword>
<dbReference type="PRINTS" id="PR00410">
    <property type="entry name" value="PHEHYDRXLASE"/>
</dbReference>
<dbReference type="CDD" id="cd06184">
    <property type="entry name" value="flavohem_like_fad_nad_binding"/>
    <property type="match status" value="1"/>
</dbReference>
<dbReference type="InterPro" id="IPR009050">
    <property type="entry name" value="Globin-like_sf"/>
</dbReference>
<accession>A0A095T7M2</accession>
<dbReference type="InterPro" id="IPR008333">
    <property type="entry name" value="Cbr1-like_FAD-bd_dom"/>
</dbReference>
<protein>
    <recommendedName>
        <fullName evidence="6">Flavohemoprotein</fullName>
        <ecNumber evidence="5">1.14.12.17</ecNumber>
    </recommendedName>
    <alternativeName>
        <fullName evidence="19">Flavohemoglobin</fullName>
    </alternativeName>
    <alternativeName>
        <fullName evidence="18">Hemoglobin-like protein</fullName>
    </alternativeName>
    <alternativeName>
        <fullName evidence="20">Nitric oxide dioxygenase</fullName>
    </alternativeName>
</protein>
<evidence type="ECO:0000256" key="3">
    <source>
        <dbReference type="ARBA" id="ARBA00006401"/>
    </source>
</evidence>
<evidence type="ECO:0000256" key="5">
    <source>
        <dbReference type="ARBA" id="ARBA00012229"/>
    </source>
</evidence>
<keyword evidence="14 26" id="KW-0560">Oxidoreductase</keyword>
<evidence type="ECO:0000256" key="19">
    <source>
        <dbReference type="ARBA" id="ARBA00030929"/>
    </source>
</evidence>
<dbReference type="AlphaFoldDB" id="A0A095T7M2"/>
<evidence type="ECO:0000313" key="27">
    <source>
        <dbReference type="Proteomes" id="UP000029577"/>
    </source>
</evidence>
<dbReference type="Pfam" id="PF00970">
    <property type="entry name" value="FAD_binding_6"/>
    <property type="match status" value="1"/>
</dbReference>
<evidence type="ECO:0000256" key="10">
    <source>
        <dbReference type="ARBA" id="ARBA00022630"/>
    </source>
</evidence>
<evidence type="ECO:0000259" key="24">
    <source>
        <dbReference type="PROSITE" id="PS01033"/>
    </source>
</evidence>
<comment type="cofactor">
    <cofactor evidence="2">
        <name>FAD</name>
        <dbReference type="ChEBI" id="CHEBI:57692"/>
    </cofactor>
</comment>
<dbReference type="Pfam" id="PF00042">
    <property type="entry name" value="Globin"/>
    <property type="match status" value="1"/>
</dbReference>
<dbReference type="PANTHER" id="PTHR43396:SF3">
    <property type="entry name" value="FLAVOHEMOPROTEIN"/>
    <property type="match status" value="1"/>
</dbReference>
<evidence type="ECO:0000256" key="4">
    <source>
        <dbReference type="ARBA" id="ARBA00008414"/>
    </source>
</evidence>
<evidence type="ECO:0000256" key="17">
    <source>
        <dbReference type="ARBA" id="ARBA00025094"/>
    </source>
</evidence>
<keyword evidence="16" id="KW-0520">NAD</keyword>
<keyword evidence="15" id="KW-0408">Iron</keyword>
<evidence type="ECO:0000256" key="13">
    <source>
        <dbReference type="ARBA" id="ARBA00022857"/>
    </source>
</evidence>
<evidence type="ECO:0000256" key="18">
    <source>
        <dbReference type="ARBA" id="ARBA00030024"/>
    </source>
</evidence>
<dbReference type="GO" id="GO:0071949">
    <property type="term" value="F:FAD binding"/>
    <property type="evidence" value="ECO:0007669"/>
    <property type="project" value="TreeGrafter"/>
</dbReference>
<dbReference type="Gene3D" id="1.10.490.10">
    <property type="entry name" value="Globins"/>
    <property type="match status" value="1"/>
</dbReference>
<keyword evidence="13" id="KW-0521">NADP</keyword>
<keyword evidence="7" id="KW-0216">Detoxification</keyword>
<dbReference type="InterPro" id="IPR017927">
    <property type="entry name" value="FAD-bd_FR_type"/>
</dbReference>
<dbReference type="InterPro" id="IPR012292">
    <property type="entry name" value="Globin/Proto"/>
</dbReference>
<proteinExistence type="inferred from homology"/>
<evidence type="ECO:0000256" key="14">
    <source>
        <dbReference type="ARBA" id="ARBA00023002"/>
    </source>
</evidence>
<dbReference type="GO" id="GO:0020037">
    <property type="term" value="F:heme binding"/>
    <property type="evidence" value="ECO:0007669"/>
    <property type="project" value="InterPro"/>
</dbReference>
<keyword evidence="11" id="KW-0479">Metal-binding</keyword>
<evidence type="ECO:0000256" key="8">
    <source>
        <dbReference type="ARBA" id="ARBA00022617"/>
    </source>
</evidence>
<dbReference type="SUPFAM" id="SSF52343">
    <property type="entry name" value="Ferredoxin reductase-like, C-terminal NADP-linked domain"/>
    <property type="match status" value="1"/>
</dbReference>
<dbReference type="SUPFAM" id="SSF63380">
    <property type="entry name" value="Riboflavin synthase domain-like"/>
    <property type="match status" value="1"/>
</dbReference>
<evidence type="ECO:0000256" key="22">
    <source>
        <dbReference type="ARBA" id="ARBA00049433"/>
    </source>
</evidence>
<evidence type="ECO:0000256" key="6">
    <source>
        <dbReference type="ARBA" id="ARBA00014637"/>
    </source>
</evidence>
<comment type="catalytic activity">
    <reaction evidence="22">
        <text>2 nitric oxide + NADPH + 2 O2 = 2 nitrate + NADP(+) + H(+)</text>
        <dbReference type="Rhea" id="RHEA:19465"/>
        <dbReference type="ChEBI" id="CHEBI:15378"/>
        <dbReference type="ChEBI" id="CHEBI:15379"/>
        <dbReference type="ChEBI" id="CHEBI:16480"/>
        <dbReference type="ChEBI" id="CHEBI:17632"/>
        <dbReference type="ChEBI" id="CHEBI:57783"/>
        <dbReference type="ChEBI" id="CHEBI:58349"/>
        <dbReference type="EC" id="1.14.12.17"/>
    </reaction>
</comment>
<evidence type="ECO:0000256" key="9">
    <source>
        <dbReference type="ARBA" id="ARBA00022621"/>
    </source>
</evidence>
<dbReference type="Pfam" id="PF00175">
    <property type="entry name" value="NAD_binding_1"/>
    <property type="match status" value="1"/>
</dbReference>
<dbReference type="GO" id="GO:0009636">
    <property type="term" value="P:response to toxic substance"/>
    <property type="evidence" value="ECO:0007669"/>
    <property type="project" value="UniProtKB-KW"/>
</dbReference>
<comment type="function">
    <text evidence="17">Is involved in NO detoxification in an aerobic process, termed nitric oxide dioxygenase (NOD) reaction that utilizes O(2) and NAD(P)H to convert NO to nitrate, which protects the bacterium from various noxious nitrogen compounds. Therefore, plays a central role in the inducible response to nitrosative stress.</text>
</comment>
<dbReference type="InterPro" id="IPR000971">
    <property type="entry name" value="Globin"/>
</dbReference>
<evidence type="ECO:0000256" key="16">
    <source>
        <dbReference type="ARBA" id="ARBA00023027"/>
    </source>
</evidence>
<dbReference type="PROSITE" id="PS01033">
    <property type="entry name" value="GLOBIN"/>
    <property type="match status" value="1"/>
</dbReference>
<evidence type="ECO:0000256" key="1">
    <source>
        <dbReference type="ARBA" id="ARBA00001970"/>
    </source>
</evidence>
<dbReference type="Gene3D" id="3.40.50.80">
    <property type="entry name" value="Nucleotide-binding domain of ferredoxin-NADP reductase (FNR) module"/>
    <property type="match status" value="1"/>
</dbReference>
<evidence type="ECO:0000256" key="2">
    <source>
        <dbReference type="ARBA" id="ARBA00001974"/>
    </source>
</evidence>
<evidence type="ECO:0000256" key="15">
    <source>
        <dbReference type="ARBA" id="ARBA00023004"/>
    </source>
</evidence>
<dbReference type="FunFam" id="2.40.30.10:FF:000034">
    <property type="entry name" value="Flavohemoprotein"/>
    <property type="match status" value="1"/>
</dbReference>
<dbReference type="eggNOG" id="COG1017">
    <property type="taxonomic scope" value="Bacteria"/>
</dbReference>
<comment type="similarity">
    <text evidence="4">Belongs to the globin family. Two-domain flavohemoproteins subfamily.</text>
</comment>
<dbReference type="Proteomes" id="UP000029577">
    <property type="component" value="Unassembled WGS sequence"/>
</dbReference>
<dbReference type="GO" id="GO:0019825">
    <property type="term" value="F:oxygen binding"/>
    <property type="evidence" value="ECO:0007669"/>
    <property type="project" value="InterPro"/>
</dbReference>
<dbReference type="SUPFAM" id="SSF46458">
    <property type="entry name" value="Globin-like"/>
    <property type="match status" value="1"/>
</dbReference>
<dbReference type="GO" id="GO:0046210">
    <property type="term" value="P:nitric oxide catabolic process"/>
    <property type="evidence" value="ECO:0007669"/>
    <property type="project" value="TreeGrafter"/>
</dbReference>
<dbReference type="FunFam" id="1.10.490.10:FF:000003">
    <property type="entry name" value="Flavohemoprotein"/>
    <property type="match status" value="1"/>
</dbReference>
<keyword evidence="27" id="KW-1185">Reference proteome</keyword>
<evidence type="ECO:0000256" key="21">
    <source>
        <dbReference type="ARBA" id="ARBA00048649"/>
    </source>
</evidence>
<dbReference type="GO" id="GO:0005344">
    <property type="term" value="F:oxygen carrier activity"/>
    <property type="evidence" value="ECO:0007669"/>
    <property type="project" value="UniProtKB-KW"/>
</dbReference>